<evidence type="ECO:0000313" key="6">
    <source>
        <dbReference type="Proteomes" id="UP000484547"/>
    </source>
</evidence>
<dbReference type="Pfam" id="PF04230">
    <property type="entry name" value="PS_pyruv_trans"/>
    <property type="match status" value="1"/>
</dbReference>
<dbReference type="InterPro" id="IPR019896">
    <property type="entry name" value="Polysacch_pyruvyl_Trfase_CsaB"/>
</dbReference>
<gene>
    <name evidence="3" type="primary">csaB</name>
    <name evidence="2" type="ORF">BN533_01057</name>
    <name evidence="3" type="ORF">GMD11_09040</name>
    <name evidence="4" type="ORF">GMD18_08695</name>
</gene>
<reference evidence="2" key="1">
    <citation type="submission" date="2012-11" db="EMBL/GenBank/DDBJ databases">
        <title>Dependencies among metagenomic species, viruses, plasmids and units of genetic variation.</title>
        <authorList>
            <person name="Nielsen H.B."/>
            <person name="Almeida M."/>
            <person name="Juncker A.S."/>
            <person name="Rasmussen S."/>
            <person name="Li J."/>
            <person name="Sunagawa S."/>
            <person name="Plichta D."/>
            <person name="Gautier L."/>
            <person name="Le Chatelier E."/>
            <person name="Peletier E."/>
            <person name="Bonde I."/>
            <person name="Nielsen T."/>
            <person name="Manichanh C."/>
            <person name="Arumugam M."/>
            <person name="Batto J."/>
            <person name="Santos M.B.Q.D."/>
            <person name="Blom N."/>
            <person name="Borruel N."/>
            <person name="Burgdorf K.S."/>
            <person name="Boumezbeur F."/>
            <person name="Casellas F."/>
            <person name="Dore J."/>
            <person name="Guarner F."/>
            <person name="Hansen T."/>
            <person name="Hildebrand F."/>
            <person name="Kaas R.S."/>
            <person name="Kennedy S."/>
            <person name="Kristiansen K."/>
            <person name="Kultima J.R."/>
            <person name="Leonard P."/>
            <person name="Levenez F."/>
            <person name="Lund O."/>
            <person name="Moumen B."/>
            <person name="Le Paslier D."/>
            <person name="Pons N."/>
            <person name="Pedersen O."/>
            <person name="Prifti E."/>
            <person name="Qin J."/>
            <person name="Raes J."/>
            <person name="Tap J."/>
            <person name="Tims S."/>
            <person name="Ussery D.W."/>
            <person name="Yamada T."/>
            <person name="MetaHit consortium"/>
            <person name="Renault P."/>
            <person name="Sicheritz-Ponten T."/>
            <person name="Bork P."/>
            <person name="Wang J."/>
            <person name="Brunak S."/>
            <person name="Ehrlich S.D."/>
        </authorList>
    </citation>
    <scope>NUCLEOTIDE SEQUENCE [LARGE SCALE GENOMIC DNA]</scope>
</reference>
<dbReference type="RefSeq" id="WP_021717959.1">
    <property type="nucleotide sequence ID" value="NZ_AP019004.1"/>
</dbReference>
<sequence length="367" mass="40383">MSKILISGYYGFANAGDEAMLTAIIESLRQVEKNVELTVLSGNPEDTAAKHQVCSVYRFNPLGIIRAMKDSELIISGGGSLLQDVTSKRSLLYYLSIIGLGKFFGKKVMLFAQGIGPIRAKWARKLTSLVCNEADLITVRDSESAAELIEMGVKPEKITVTADSVLSLNPVTKECGQYLLQEAGVDLTKPVIGISVRPWSGDSQCFQVLAEAASKLQQSYGAQLILLPLQYSVDVKACEKLRKALVCQKDIFLLNEKYNTEEFLSIIGNFDLLIGMRLHALVFAAVMQTPLLAISYDPKVDSFVNAIGEKPIGTVEKIDRDTIVQAAVAGWQKTPLEQNKNIEILRHKAQINSDKAFALLKKVEEKR</sequence>
<dbReference type="PANTHER" id="PTHR36836:SF1">
    <property type="entry name" value="COLANIC ACID BIOSYNTHESIS PROTEIN WCAK"/>
    <property type="match status" value="1"/>
</dbReference>
<dbReference type="AlphaFoldDB" id="A0A3G9GSZ0"/>
<dbReference type="OrthoDB" id="3199616at2"/>
<dbReference type="InterPro" id="IPR007345">
    <property type="entry name" value="Polysacch_pyruvyl_Trfase"/>
</dbReference>
<dbReference type="PANTHER" id="PTHR36836">
    <property type="entry name" value="COLANIC ACID BIOSYNTHESIS PROTEIN WCAK"/>
    <property type="match status" value="1"/>
</dbReference>
<name>A0A3G9GSZ0_9FIRM</name>
<dbReference type="EMBL" id="WNBW01000007">
    <property type="protein sequence ID" value="MTU04473.1"/>
    <property type="molecule type" value="Genomic_DNA"/>
</dbReference>
<dbReference type="GO" id="GO:0016740">
    <property type="term" value="F:transferase activity"/>
    <property type="evidence" value="ECO:0007669"/>
    <property type="project" value="UniProtKB-KW"/>
</dbReference>
<dbReference type="Gene3D" id="3.40.50.2000">
    <property type="entry name" value="Glycogen Phosphorylase B"/>
    <property type="match status" value="1"/>
</dbReference>
<accession>R6IHI2</accession>
<evidence type="ECO:0000259" key="1">
    <source>
        <dbReference type="Pfam" id="PF04230"/>
    </source>
</evidence>
<dbReference type="Proteomes" id="UP000443070">
    <property type="component" value="Unassembled WGS sequence"/>
</dbReference>
<keyword evidence="2" id="KW-0808">Transferase</keyword>
<organism evidence="2">
    <name type="scientific">Phascolarctobacterium faecium</name>
    <dbReference type="NCBI Taxonomy" id="33025"/>
    <lineage>
        <taxon>Bacteria</taxon>
        <taxon>Bacillati</taxon>
        <taxon>Bacillota</taxon>
        <taxon>Negativicutes</taxon>
        <taxon>Acidaminococcales</taxon>
        <taxon>Acidaminococcaceae</taxon>
        <taxon>Phascolarctobacterium</taxon>
    </lineage>
</organism>
<accession>A0A3G9GSZ0</accession>
<dbReference type="GeneID" id="49407792"/>
<reference evidence="5 6" key="2">
    <citation type="journal article" date="2019" name="Nat. Med.">
        <title>A library of human gut bacterial isolates paired with longitudinal multiomics data enables mechanistic microbiome research.</title>
        <authorList>
            <person name="Poyet M."/>
            <person name="Groussin M."/>
            <person name="Gibbons S.M."/>
            <person name="Avila-Pacheco J."/>
            <person name="Jiang X."/>
            <person name="Kearney S.M."/>
            <person name="Perrotta A.R."/>
            <person name="Berdy B."/>
            <person name="Zhao S."/>
            <person name="Lieberman T.D."/>
            <person name="Swanson P.K."/>
            <person name="Smith M."/>
            <person name="Roesemann S."/>
            <person name="Alexander J.E."/>
            <person name="Rich S.A."/>
            <person name="Livny J."/>
            <person name="Vlamakis H."/>
            <person name="Clish C."/>
            <person name="Bullock K."/>
            <person name="Deik A."/>
            <person name="Scott J."/>
            <person name="Pierce K.A."/>
            <person name="Xavier R.J."/>
            <person name="Alm E.J."/>
        </authorList>
    </citation>
    <scope>NUCLEOTIDE SEQUENCE [LARGE SCALE GENOMIC DNA]</scope>
    <source>
        <strain evidence="3 6">BIOML-A13</strain>
        <strain evidence="4 5">BIOML-A3</strain>
    </source>
</reference>
<dbReference type="EMBL" id="WNBM01000007">
    <property type="protein sequence ID" value="MTT76409.1"/>
    <property type="molecule type" value="Genomic_DNA"/>
</dbReference>
<dbReference type="Proteomes" id="UP000484547">
    <property type="component" value="Unassembled WGS sequence"/>
</dbReference>
<feature type="domain" description="Polysaccharide pyruvyl transferase" evidence="1">
    <location>
        <begin position="14"/>
        <end position="298"/>
    </location>
</feature>
<comment type="caution">
    <text evidence="2">The sequence shown here is derived from an EMBL/GenBank/DDBJ whole genome shotgun (WGS) entry which is preliminary data.</text>
</comment>
<evidence type="ECO:0000313" key="3">
    <source>
        <dbReference type="EMBL" id="MTT76409.1"/>
    </source>
</evidence>
<evidence type="ECO:0000313" key="4">
    <source>
        <dbReference type="EMBL" id="MTU04473.1"/>
    </source>
</evidence>
<evidence type="ECO:0000313" key="5">
    <source>
        <dbReference type="Proteomes" id="UP000443070"/>
    </source>
</evidence>
<evidence type="ECO:0000313" key="2">
    <source>
        <dbReference type="EMBL" id="CDB45984.1"/>
    </source>
</evidence>
<keyword evidence="5" id="KW-1185">Reference proteome</keyword>
<protein>
    <submittedName>
        <fullName evidence="2">Polysaccharide pyruvyl transferase CsaB</fullName>
    </submittedName>
</protein>
<dbReference type="EMBL" id="CBDS010000069">
    <property type="protein sequence ID" value="CDB45984.1"/>
    <property type="molecule type" value="Genomic_DNA"/>
</dbReference>
<dbReference type="SUPFAM" id="SSF53756">
    <property type="entry name" value="UDP-Glycosyltransferase/glycogen phosphorylase"/>
    <property type="match status" value="1"/>
</dbReference>
<proteinExistence type="predicted"/>
<dbReference type="NCBIfam" id="TIGR03609">
    <property type="entry name" value="S_layer_CsaB"/>
    <property type="match status" value="1"/>
</dbReference>